<protein>
    <submittedName>
        <fullName evidence="2">Uncharacterized protein</fullName>
    </submittedName>
</protein>
<evidence type="ECO:0000256" key="1">
    <source>
        <dbReference type="SAM" id="Phobius"/>
    </source>
</evidence>
<dbReference type="AlphaFoldDB" id="A0A852XG60"/>
<proteinExistence type="predicted"/>
<gene>
    <name evidence="2" type="ORF">BJY28_002014</name>
</gene>
<accession>A0A852XG60</accession>
<comment type="caution">
    <text evidence="2">The sequence shown here is derived from an EMBL/GenBank/DDBJ whole genome shotgun (WGS) entry which is preliminary data.</text>
</comment>
<evidence type="ECO:0000313" key="2">
    <source>
        <dbReference type="EMBL" id="NYG37545.1"/>
    </source>
</evidence>
<keyword evidence="1" id="KW-0472">Membrane</keyword>
<feature type="transmembrane region" description="Helical" evidence="1">
    <location>
        <begin position="22"/>
        <end position="42"/>
    </location>
</feature>
<dbReference type="RefSeq" id="WP_179462896.1">
    <property type="nucleotide sequence ID" value="NZ_JACBZX010000001.1"/>
</dbReference>
<keyword evidence="3" id="KW-1185">Reference proteome</keyword>
<dbReference type="EMBL" id="JACBZX010000001">
    <property type="protein sequence ID" value="NYG37545.1"/>
    <property type="molecule type" value="Genomic_DNA"/>
</dbReference>
<keyword evidence="1" id="KW-0812">Transmembrane</keyword>
<feature type="transmembrane region" description="Helical" evidence="1">
    <location>
        <begin position="112"/>
        <end position="132"/>
    </location>
</feature>
<sequence>MASMTGAGGGAWSRAWGRPQPVLRRAAVVAVAATLLVVAVLGGMVVGQEVTEPVDVMDLRPLFYGLLLGWVVGATLAAVVVVRAGLGAFTAVGLLLSGLVVGWTVLVSGDSTAVLVALLAAAALVALGHGFAGRSPAA</sequence>
<name>A0A852XG60_9MICO</name>
<organism evidence="2 3">
    <name type="scientific">Janibacter alkaliphilus</name>
    <dbReference type="NCBI Taxonomy" id="1069963"/>
    <lineage>
        <taxon>Bacteria</taxon>
        <taxon>Bacillati</taxon>
        <taxon>Actinomycetota</taxon>
        <taxon>Actinomycetes</taxon>
        <taxon>Micrococcales</taxon>
        <taxon>Intrasporangiaceae</taxon>
        <taxon>Janibacter</taxon>
    </lineage>
</organism>
<feature type="transmembrane region" description="Helical" evidence="1">
    <location>
        <begin position="62"/>
        <end position="81"/>
    </location>
</feature>
<feature type="transmembrane region" description="Helical" evidence="1">
    <location>
        <begin position="88"/>
        <end position="106"/>
    </location>
</feature>
<dbReference type="Proteomes" id="UP000592181">
    <property type="component" value="Unassembled WGS sequence"/>
</dbReference>
<evidence type="ECO:0000313" key="3">
    <source>
        <dbReference type="Proteomes" id="UP000592181"/>
    </source>
</evidence>
<reference evidence="2 3" key="1">
    <citation type="submission" date="2020-07" db="EMBL/GenBank/DDBJ databases">
        <title>Sequencing the genomes of 1000 actinobacteria strains.</title>
        <authorList>
            <person name="Klenk H.-P."/>
        </authorList>
    </citation>
    <scope>NUCLEOTIDE SEQUENCE [LARGE SCALE GENOMIC DNA]</scope>
    <source>
        <strain evidence="2 3">DSM 24723</strain>
    </source>
</reference>
<keyword evidence="1" id="KW-1133">Transmembrane helix</keyword>